<dbReference type="InterPro" id="IPR019430">
    <property type="entry name" value="7TM_GPCR_serpentine_rcpt_Srx"/>
</dbReference>
<keyword evidence="1" id="KW-1133">Transmembrane helix</keyword>
<gene>
    <name evidence="3" type="ORF">CAMP_LOCUS14940</name>
</gene>
<dbReference type="AlphaFoldDB" id="A0A9P1N5X6"/>
<dbReference type="EMBL" id="CANHGI010000005">
    <property type="protein sequence ID" value="CAI5452303.1"/>
    <property type="molecule type" value="Genomic_DNA"/>
</dbReference>
<name>A0A9P1N5X6_9PELO</name>
<keyword evidence="4" id="KW-1185">Reference proteome</keyword>
<dbReference type="PANTHER" id="PTHR23013">
    <property type="entry name" value="SERPENTINE RECEPTOR"/>
    <property type="match status" value="1"/>
</dbReference>
<reference evidence="3" key="1">
    <citation type="submission" date="2022-11" db="EMBL/GenBank/DDBJ databases">
        <authorList>
            <person name="Kikuchi T."/>
        </authorList>
    </citation>
    <scope>NUCLEOTIDE SEQUENCE</scope>
    <source>
        <strain evidence="3">PS1010</strain>
    </source>
</reference>
<dbReference type="PANTHER" id="PTHR23013:SF27">
    <property type="entry name" value="G-PROTEIN COUPLED RECEPTORS FAMILY 1 PROFILE DOMAIN-CONTAINING PROTEIN"/>
    <property type="match status" value="1"/>
</dbReference>
<evidence type="ECO:0000256" key="1">
    <source>
        <dbReference type="SAM" id="Phobius"/>
    </source>
</evidence>
<keyword evidence="1" id="KW-0472">Membrane</keyword>
<organism evidence="3 4">
    <name type="scientific">Caenorhabditis angaria</name>
    <dbReference type="NCBI Taxonomy" id="860376"/>
    <lineage>
        <taxon>Eukaryota</taxon>
        <taxon>Metazoa</taxon>
        <taxon>Ecdysozoa</taxon>
        <taxon>Nematoda</taxon>
        <taxon>Chromadorea</taxon>
        <taxon>Rhabditida</taxon>
        <taxon>Rhabditina</taxon>
        <taxon>Rhabditomorpha</taxon>
        <taxon>Rhabditoidea</taxon>
        <taxon>Rhabditidae</taxon>
        <taxon>Peloderinae</taxon>
        <taxon>Caenorhabditis</taxon>
    </lineage>
</organism>
<evidence type="ECO:0000313" key="4">
    <source>
        <dbReference type="Proteomes" id="UP001152747"/>
    </source>
</evidence>
<dbReference type="Pfam" id="PF10328">
    <property type="entry name" value="7TM_GPCR_Srx"/>
    <property type="match status" value="1"/>
</dbReference>
<dbReference type="OrthoDB" id="5861149at2759"/>
<dbReference type="Proteomes" id="UP001152747">
    <property type="component" value="Unassembled WGS sequence"/>
</dbReference>
<feature type="domain" description="7TM GPCR serpentine receptor class x (Srx)" evidence="2">
    <location>
        <begin position="14"/>
        <end position="147"/>
    </location>
</feature>
<evidence type="ECO:0000259" key="2">
    <source>
        <dbReference type="Pfam" id="PF10328"/>
    </source>
</evidence>
<evidence type="ECO:0000313" key="3">
    <source>
        <dbReference type="EMBL" id="CAI5452303.1"/>
    </source>
</evidence>
<keyword evidence="1" id="KW-0812">Transmembrane</keyword>
<proteinExistence type="predicted"/>
<accession>A0A9P1N5X6</accession>
<sequence>MVVFRGSILVQETLETPEGCYFLYFVEILAWSTTPDKKCETSQSFLLTFTVFTLIGISVLNFLTFMKIILFYKTNSGNQDKVSRRKIRGNIKLFFQTLLQDSLFLIDLTSTFKLIGLYSNRIWTFICGSLIWQCLHSFDGFIMILFNGRLSFIKKHLWSSPSVTKMTTVTRTGLQMTVVQ</sequence>
<comment type="caution">
    <text evidence="3">The sequence shown here is derived from an EMBL/GenBank/DDBJ whole genome shotgun (WGS) entry which is preliminary data.</text>
</comment>
<protein>
    <recommendedName>
        <fullName evidence="2">7TM GPCR serpentine receptor class x (Srx) domain-containing protein</fullName>
    </recommendedName>
</protein>
<feature type="transmembrane region" description="Helical" evidence="1">
    <location>
        <begin position="45"/>
        <end position="72"/>
    </location>
</feature>